<protein>
    <recommendedName>
        <fullName evidence="2">Reverse transcriptase domain-containing protein</fullName>
    </recommendedName>
</protein>
<keyword evidence="4" id="KW-1185">Reference proteome</keyword>
<evidence type="ECO:0000313" key="4">
    <source>
        <dbReference type="Proteomes" id="UP000234420"/>
    </source>
</evidence>
<dbReference type="EMBL" id="NPIB01000013">
    <property type="protein sequence ID" value="PLC57650.1"/>
    <property type="molecule type" value="Genomic_DNA"/>
</dbReference>
<feature type="domain" description="Reverse transcriptase" evidence="2">
    <location>
        <begin position="52"/>
        <end position="266"/>
    </location>
</feature>
<comment type="caution">
    <text evidence="3">The sequence shown here is derived from an EMBL/GenBank/DDBJ whole genome shotgun (WGS) entry which is preliminary data.</text>
</comment>
<name>A0A2N4URL4_9GAMM</name>
<reference evidence="3 4" key="1">
    <citation type="journal article" date="2018" name="Syst. Appl. Microbiol.">
        <title>Photobacterium carnosum sp. nov., isolated from spoiled modified atmosphere packaged poultry meat.</title>
        <authorList>
            <person name="Hilgarth M."/>
            <person name="Fuertes S."/>
            <person name="Ehrmann M."/>
            <person name="Vogel R.F."/>
        </authorList>
    </citation>
    <scope>NUCLEOTIDE SEQUENCE [LARGE SCALE GENOMIC DNA]</scope>
    <source>
        <strain evidence="3 4">TMW 2.2021</strain>
    </source>
</reference>
<dbReference type="CDD" id="cd01651">
    <property type="entry name" value="RT_G2_intron"/>
    <property type="match status" value="1"/>
</dbReference>
<accession>A0A2N4URL4</accession>
<dbReference type="Proteomes" id="UP000234420">
    <property type="component" value="Unassembled WGS sequence"/>
</dbReference>
<proteinExistence type="inferred from homology"/>
<organism evidence="3 4">
    <name type="scientific">Photobacterium carnosum</name>
    <dbReference type="NCBI Taxonomy" id="2023717"/>
    <lineage>
        <taxon>Bacteria</taxon>
        <taxon>Pseudomonadati</taxon>
        <taxon>Pseudomonadota</taxon>
        <taxon>Gammaproteobacteria</taxon>
        <taxon>Vibrionales</taxon>
        <taxon>Vibrionaceae</taxon>
        <taxon>Photobacterium</taxon>
    </lineage>
</organism>
<dbReference type="PROSITE" id="PS50878">
    <property type="entry name" value="RT_POL"/>
    <property type="match status" value="1"/>
</dbReference>
<evidence type="ECO:0000256" key="1">
    <source>
        <dbReference type="ARBA" id="ARBA00034120"/>
    </source>
</evidence>
<dbReference type="Pfam" id="PF00078">
    <property type="entry name" value="RVT_1"/>
    <property type="match status" value="1"/>
</dbReference>
<evidence type="ECO:0000313" key="3">
    <source>
        <dbReference type="EMBL" id="PLC57650.1"/>
    </source>
</evidence>
<dbReference type="PANTHER" id="PTHR34047:SF8">
    <property type="entry name" value="PROTEIN YKFC"/>
    <property type="match status" value="1"/>
</dbReference>
<dbReference type="InterPro" id="IPR000477">
    <property type="entry name" value="RT_dom"/>
</dbReference>
<dbReference type="InterPro" id="IPR043502">
    <property type="entry name" value="DNA/RNA_pol_sf"/>
</dbReference>
<dbReference type="AlphaFoldDB" id="A0A2N4URL4"/>
<dbReference type="PANTHER" id="PTHR34047">
    <property type="entry name" value="NUCLEAR INTRON MATURASE 1, MITOCHONDRIAL-RELATED"/>
    <property type="match status" value="1"/>
</dbReference>
<comment type="similarity">
    <text evidence="1">Belongs to the bacterial reverse transcriptase family.</text>
</comment>
<gene>
    <name evidence="3" type="ORF">CIK00_11435</name>
</gene>
<evidence type="ECO:0000259" key="2">
    <source>
        <dbReference type="PROSITE" id="PS50878"/>
    </source>
</evidence>
<dbReference type="RefSeq" id="WP_101768993.1">
    <property type="nucleotide sequence ID" value="NZ_BPPU01000001.1"/>
</dbReference>
<dbReference type="InterPro" id="IPR051083">
    <property type="entry name" value="GrpII_Intron_Splice-Mob/Def"/>
</dbReference>
<sequence>MNSIFTSDNLRKIYISNFALSKVTGIDSIQPKHFAKNQSKDINTIVTKVFFKEYEFTRYKEKLISKGANKYPRQIAIPTLRDRIALKALNNYLQKKLSDHLNIQVPQQATRDVKSALKIGQYETVIKIDIKDFYPTISHHILEEKLKTLGIEDTAITLIKNAISTGFEKNKKNIIGIPQGLSISNVLAEIYMHEIDEKISKYNIFYKRYVDDVLIFCKNNEAENIYNHFITEVNALILKAHEVSETSDKTIIQPINDEFSYLGYIYNPKMDNGNKNIPLKPSRKITTSIRYSSRKKFQDAIAALFTSYSNAGKQRSKALLFWKLNLRITGCISNKKCKGWLFFFSEIDDMLMLFNLDNMIKKLCIRHHVEYNGVKKSTRAIHEIKHNKWNNNYFPNFDTYNYKNMKEVISYDKGIPVHKLKLSEQDIENNFWNIINREVKSMETDISSFS</sequence>
<dbReference type="SUPFAM" id="SSF56672">
    <property type="entry name" value="DNA/RNA polymerases"/>
    <property type="match status" value="1"/>
</dbReference>